<protein>
    <submittedName>
        <fullName evidence="1">Uncharacterized protein</fullName>
    </submittedName>
</protein>
<accession>A0A0C2WZK4</accession>
<dbReference type="Proteomes" id="UP000054549">
    <property type="component" value="Unassembled WGS sequence"/>
</dbReference>
<keyword evidence="2" id="KW-1185">Reference proteome</keyword>
<reference evidence="1 2" key="1">
    <citation type="submission" date="2014-04" db="EMBL/GenBank/DDBJ databases">
        <title>Evolutionary Origins and Diversification of the Mycorrhizal Mutualists.</title>
        <authorList>
            <consortium name="DOE Joint Genome Institute"/>
            <consortium name="Mycorrhizal Genomics Consortium"/>
            <person name="Kohler A."/>
            <person name="Kuo A."/>
            <person name="Nagy L.G."/>
            <person name="Floudas D."/>
            <person name="Copeland A."/>
            <person name="Barry K.W."/>
            <person name="Cichocki N."/>
            <person name="Veneault-Fourrey C."/>
            <person name="LaButti K."/>
            <person name="Lindquist E.A."/>
            <person name="Lipzen A."/>
            <person name="Lundell T."/>
            <person name="Morin E."/>
            <person name="Murat C."/>
            <person name="Riley R."/>
            <person name="Ohm R."/>
            <person name="Sun H."/>
            <person name="Tunlid A."/>
            <person name="Henrissat B."/>
            <person name="Grigoriev I.V."/>
            <person name="Hibbett D.S."/>
            <person name="Martin F."/>
        </authorList>
    </citation>
    <scope>NUCLEOTIDE SEQUENCE [LARGE SCALE GENOMIC DNA]</scope>
    <source>
        <strain evidence="1 2">Koide BX008</strain>
    </source>
</reference>
<name>A0A0C2WZK4_AMAMK</name>
<evidence type="ECO:0000313" key="2">
    <source>
        <dbReference type="Proteomes" id="UP000054549"/>
    </source>
</evidence>
<dbReference type="AlphaFoldDB" id="A0A0C2WZK4"/>
<dbReference type="EMBL" id="KN818278">
    <property type="protein sequence ID" value="KIL61848.1"/>
    <property type="molecule type" value="Genomic_DNA"/>
</dbReference>
<proteinExistence type="predicted"/>
<organism evidence="1 2">
    <name type="scientific">Amanita muscaria (strain Koide BX008)</name>
    <dbReference type="NCBI Taxonomy" id="946122"/>
    <lineage>
        <taxon>Eukaryota</taxon>
        <taxon>Fungi</taxon>
        <taxon>Dikarya</taxon>
        <taxon>Basidiomycota</taxon>
        <taxon>Agaricomycotina</taxon>
        <taxon>Agaricomycetes</taxon>
        <taxon>Agaricomycetidae</taxon>
        <taxon>Agaricales</taxon>
        <taxon>Pluteineae</taxon>
        <taxon>Amanitaceae</taxon>
        <taxon>Amanita</taxon>
    </lineage>
</organism>
<dbReference type="HOGENOM" id="CLU_2060911_0_0_1"/>
<evidence type="ECO:0000313" key="1">
    <source>
        <dbReference type="EMBL" id="KIL61848.1"/>
    </source>
</evidence>
<dbReference type="InParanoid" id="A0A0C2WZK4"/>
<sequence length="119" mass="13527">MFTDKYLLSSRGPAARFANSPLGQTERDSSIDISSLPNLRFLTIIRVIHKEFDSIVTALKSARVPPRNECSASTPISRLERVTVELWNHEQSEIPKRLLDIAEKWPVVIFRIRRSAIPG</sequence>
<gene>
    <name evidence="1" type="ORF">M378DRAFT_13196</name>
</gene>